<dbReference type="AlphaFoldDB" id="A0A917JGP4"/>
<name>A0A917JGP4_9GAMM</name>
<evidence type="ECO:0000313" key="4">
    <source>
        <dbReference type="Proteomes" id="UP000613743"/>
    </source>
</evidence>
<dbReference type="Pfam" id="PF10975">
    <property type="entry name" value="DUF2802"/>
    <property type="match status" value="1"/>
</dbReference>
<sequence length="140" mass="15884">MGYFGMEMMGDQFLIAALVYVIACLGLVLYLQKQSNKLRAKVDALTVLMKESDRQRDAFKRELNELRSGTIGVGRRVIELEKKLAKQDAKLDEANQQDPQARLYSRAMKMVSLGAGVEELVQECELPKAEAELILRLHRK</sequence>
<proteinExistence type="predicted"/>
<feature type="coiled-coil region" evidence="1">
    <location>
        <begin position="49"/>
        <end position="97"/>
    </location>
</feature>
<reference evidence="3" key="1">
    <citation type="journal article" date="2014" name="Int. J. Syst. Evol. Microbiol.">
        <title>Complete genome sequence of Corynebacterium casei LMG S-19264T (=DSM 44701T), isolated from a smear-ripened cheese.</title>
        <authorList>
            <consortium name="US DOE Joint Genome Institute (JGI-PGF)"/>
            <person name="Walter F."/>
            <person name="Albersmeier A."/>
            <person name="Kalinowski J."/>
            <person name="Ruckert C."/>
        </authorList>
    </citation>
    <scope>NUCLEOTIDE SEQUENCE</scope>
    <source>
        <strain evidence="3">JCM 30804</strain>
    </source>
</reference>
<keyword evidence="2" id="KW-0472">Membrane</keyword>
<dbReference type="InterPro" id="IPR021244">
    <property type="entry name" value="DUF2802"/>
</dbReference>
<evidence type="ECO:0000256" key="1">
    <source>
        <dbReference type="SAM" id="Coils"/>
    </source>
</evidence>
<gene>
    <name evidence="3" type="ORF">GCM10009332_00680</name>
</gene>
<keyword evidence="2" id="KW-1133">Transmembrane helix</keyword>
<keyword evidence="2" id="KW-0812">Transmembrane</keyword>
<evidence type="ECO:0000313" key="3">
    <source>
        <dbReference type="EMBL" id="GGI67411.1"/>
    </source>
</evidence>
<comment type="caution">
    <text evidence="3">The sequence shown here is derived from an EMBL/GenBank/DDBJ whole genome shotgun (WGS) entry which is preliminary data.</text>
</comment>
<accession>A0A917JGP4</accession>
<dbReference type="EMBL" id="BMPZ01000001">
    <property type="protein sequence ID" value="GGI67411.1"/>
    <property type="molecule type" value="Genomic_DNA"/>
</dbReference>
<reference evidence="3" key="2">
    <citation type="submission" date="2020-09" db="EMBL/GenBank/DDBJ databases">
        <authorList>
            <person name="Sun Q."/>
            <person name="Ohkuma M."/>
        </authorList>
    </citation>
    <scope>NUCLEOTIDE SEQUENCE</scope>
    <source>
        <strain evidence="3">JCM 30804</strain>
    </source>
</reference>
<organism evidence="3 4">
    <name type="scientific">Shewanella gelidii</name>
    <dbReference type="NCBI Taxonomy" id="1642821"/>
    <lineage>
        <taxon>Bacteria</taxon>
        <taxon>Pseudomonadati</taxon>
        <taxon>Pseudomonadota</taxon>
        <taxon>Gammaproteobacteria</taxon>
        <taxon>Alteromonadales</taxon>
        <taxon>Shewanellaceae</taxon>
        <taxon>Shewanella</taxon>
    </lineage>
</organism>
<feature type="transmembrane region" description="Helical" evidence="2">
    <location>
        <begin position="12"/>
        <end position="31"/>
    </location>
</feature>
<evidence type="ECO:0000256" key="2">
    <source>
        <dbReference type="SAM" id="Phobius"/>
    </source>
</evidence>
<keyword evidence="1" id="KW-0175">Coiled coil</keyword>
<keyword evidence="4" id="KW-1185">Reference proteome</keyword>
<dbReference type="Proteomes" id="UP000613743">
    <property type="component" value="Unassembled WGS sequence"/>
</dbReference>
<protein>
    <submittedName>
        <fullName evidence="3">DUF2802 domain-containing protein</fullName>
    </submittedName>
</protein>